<gene>
    <name evidence="2" type="ORF">AshY1_03080</name>
</gene>
<evidence type="ECO:0000313" key="3">
    <source>
        <dbReference type="Proteomes" id="UP001484199"/>
    </source>
</evidence>
<accession>A0ABZ2U8V4</accession>
<protein>
    <submittedName>
        <fullName evidence="2">Uncharacterized protein</fullName>
    </submittedName>
</protein>
<organism evidence="2 3">
    <name type="scientific">Ash yellows phytoplasma</name>
    <dbReference type="NCBI Taxonomy" id="35780"/>
    <lineage>
        <taxon>Bacteria</taxon>
        <taxon>Bacillati</taxon>
        <taxon>Mycoplasmatota</taxon>
        <taxon>Mollicutes</taxon>
        <taxon>Acholeplasmatales</taxon>
        <taxon>Acholeplasmataceae</taxon>
        <taxon>Candidatus Phytoplasma</taxon>
        <taxon>16SrVII (Ash yellows group)</taxon>
    </lineage>
</organism>
<dbReference type="Proteomes" id="UP001484199">
    <property type="component" value="Chromosome"/>
</dbReference>
<evidence type="ECO:0000313" key="2">
    <source>
        <dbReference type="EMBL" id="WYY26424.1"/>
    </source>
</evidence>
<proteinExistence type="predicted"/>
<dbReference type="RefSeq" id="WP_341266828.1">
    <property type="nucleotide sequence ID" value="NZ_CP146843.1"/>
</dbReference>
<keyword evidence="1" id="KW-0812">Transmembrane</keyword>
<sequence>MFINKLIILLSGIFIGIFVGAILYKFILDFPPANLKTSKSHLDNWLLKWFDYINMLNQQISRFIKPKK</sequence>
<feature type="transmembrane region" description="Helical" evidence="1">
    <location>
        <begin position="6"/>
        <end position="27"/>
    </location>
</feature>
<dbReference type="EMBL" id="CP146843">
    <property type="protein sequence ID" value="WYY26424.1"/>
    <property type="molecule type" value="Genomic_DNA"/>
</dbReference>
<keyword evidence="3" id="KW-1185">Reference proteome</keyword>
<keyword evidence="1" id="KW-1133">Transmembrane helix</keyword>
<name>A0ABZ2U8V4_ASHYP</name>
<keyword evidence="1" id="KW-0472">Membrane</keyword>
<evidence type="ECO:0000256" key="1">
    <source>
        <dbReference type="SAM" id="Phobius"/>
    </source>
</evidence>
<reference evidence="2" key="1">
    <citation type="submission" date="2024-03" db="EMBL/GenBank/DDBJ databases">
        <title>The Complete Genome of 'Candidatus Phytoplasma fraxini' AshY1 from the Ash Yellows Group.</title>
        <authorList>
            <person name="Boehm J.W."/>
            <person name="Huettel B."/>
            <person name="Schneider B."/>
            <person name="Kube M."/>
        </authorList>
    </citation>
    <scope>NUCLEOTIDE SEQUENCE [LARGE SCALE GENOMIC DNA]</scope>
    <source>
        <strain evidence="2">AshY1</strain>
    </source>
</reference>